<evidence type="ECO:0000256" key="1">
    <source>
        <dbReference type="SAM" id="MobiDB-lite"/>
    </source>
</evidence>
<reference evidence="2" key="1">
    <citation type="journal article" date="2014" name="Front. Microbiol.">
        <title>High frequency of phylogenetically diverse reductive dehalogenase-homologous genes in deep subseafloor sedimentary metagenomes.</title>
        <authorList>
            <person name="Kawai M."/>
            <person name="Futagami T."/>
            <person name="Toyoda A."/>
            <person name="Takaki Y."/>
            <person name="Nishi S."/>
            <person name="Hori S."/>
            <person name="Arai W."/>
            <person name="Tsubouchi T."/>
            <person name="Morono Y."/>
            <person name="Uchiyama I."/>
            <person name="Ito T."/>
            <person name="Fujiyama A."/>
            <person name="Inagaki F."/>
            <person name="Takami H."/>
        </authorList>
    </citation>
    <scope>NUCLEOTIDE SEQUENCE</scope>
    <source>
        <strain evidence="2">Expedition CK06-06</strain>
    </source>
</reference>
<feature type="non-terminal residue" evidence="2">
    <location>
        <position position="148"/>
    </location>
</feature>
<comment type="caution">
    <text evidence="2">The sequence shown here is derived from an EMBL/GenBank/DDBJ whole genome shotgun (WGS) entry which is preliminary data.</text>
</comment>
<dbReference type="Pfam" id="PF08950">
    <property type="entry name" value="DUF1861"/>
    <property type="match status" value="1"/>
</dbReference>
<feature type="compositionally biased region" description="Acidic residues" evidence="1">
    <location>
        <begin position="1"/>
        <end position="10"/>
    </location>
</feature>
<dbReference type="InterPro" id="IPR015045">
    <property type="entry name" value="MPT-1-like_LmxM"/>
</dbReference>
<name>X1QFH6_9ZZZZ</name>
<accession>X1QFH6</accession>
<dbReference type="InterPro" id="IPR023296">
    <property type="entry name" value="Glyco_hydro_beta-prop_sf"/>
</dbReference>
<dbReference type="EMBL" id="BARV01035077">
    <property type="protein sequence ID" value="GAI53561.1"/>
    <property type="molecule type" value="Genomic_DNA"/>
</dbReference>
<dbReference type="Gene3D" id="2.115.10.20">
    <property type="entry name" value="Glycosyl hydrolase domain, family 43"/>
    <property type="match status" value="1"/>
</dbReference>
<protein>
    <submittedName>
        <fullName evidence="2">Uncharacterized protein</fullName>
    </submittedName>
</protein>
<evidence type="ECO:0000313" key="2">
    <source>
        <dbReference type="EMBL" id="GAI53561.1"/>
    </source>
</evidence>
<organism evidence="2">
    <name type="scientific">marine sediment metagenome</name>
    <dbReference type="NCBI Taxonomy" id="412755"/>
    <lineage>
        <taxon>unclassified sequences</taxon>
        <taxon>metagenomes</taxon>
        <taxon>ecological metagenomes</taxon>
    </lineage>
</organism>
<proteinExistence type="predicted"/>
<sequence>MDDSGDESSDPPDNSQSQGTLYTVEGLGNETVYNPSGPVRDKEGRQRLVARVEPPDSERDSQLMVFDKHDKVIVLDRQARIFKQAQDGRLFRVNGELVLTYVEAFSESNEKYSDVLSYRTHIFTGKTLEDLKHFATTGDRVKDVVFNQ</sequence>
<gene>
    <name evidence="2" type="ORF">S06H3_54790</name>
</gene>
<feature type="region of interest" description="Disordered" evidence="1">
    <location>
        <begin position="1"/>
        <end position="46"/>
    </location>
</feature>
<dbReference type="AlphaFoldDB" id="X1QFH6"/>